<dbReference type="EMBL" id="CAJNOT010000689">
    <property type="protein sequence ID" value="CAF1056202.1"/>
    <property type="molecule type" value="Genomic_DNA"/>
</dbReference>
<evidence type="ECO:0000313" key="5">
    <source>
        <dbReference type="EMBL" id="CAF1056202.1"/>
    </source>
</evidence>
<dbReference type="EMBL" id="CAJNOL010007934">
    <property type="protein sequence ID" value="CAF1632454.1"/>
    <property type="molecule type" value="Genomic_DNA"/>
</dbReference>
<proteinExistence type="predicted"/>
<dbReference type="OrthoDB" id="26525at2759"/>
<dbReference type="InterPro" id="IPR002048">
    <property type="entry name" value="EF_hand_dom"/>
</dbReference>
<reference evidence="3" key="1">
    <citation type="submission" date="2021-02" db="EMBL/GenBank/DDBJ databases">
        <authorList>
            <person name="Nowell W R."/>
        </authorList>
    </citation>
    <scope>NUCLEOTIDE SEQUENCE</scope>
</reference>
<dbReference type="InterPro" id="IPR018247">
    <property type="entry name" value="EF_Hand_1_Ca_BS"/>
</dbReference>
<comment type="caution">
    <text evidence="3">The sequence shown here is derived from an EMBL/GenBank/DDBJ whole genome shotgun (WGS) entry which is preliminary data.</text>
</comment>
<evidence type="ECO:0000256" key="1">
    <source>
        <dbReference type="ARBA" id="ARBA00022837"/>
    </source>
</evidence>
<feature type="domain" description="EF-hand" evidence="2">
    <location>
        <begin position="85"/>
        <end position="120"/>
    </location>
</feature>
<accession>A0A814ES13</accession>
<dbReference type="Proteomes" id="UP000663874">
    <property type="component" value="Unassembled WGS sequence"/>
</dbReference>
<evidence type="ECO:0000313" key="8">
    <source>
        <dbReference type="EMBL" id="CAF1632415.1"/>
    </source>
</evidence>
<dbReference type="Proteomes" id="UP000663870">
    <property type="component" value="Unassembled WGS sequence"/>
</dbReference>
<evidence type="ECO:0000313" key="3">
    <source>
        <dbReference type="EMBL" id="CAF0973249.1"/>
    </source>
</evidence>
<evidence type="ECO:0000313" key="12">
    <source>
        <dbReference type="EMBL" id="CAF4180045.1"/>
    </source>
</evidence>
<dbReference type="Proteomes" id="UP000663889">
    <property type="component" value="Unassembled WGS sequence"/>
</dbReference>
<evidence type="ECO:0000313" key="7">
    <source>
        <dbReference type="EMBL" id="CAF1430328.1"/>
    </source>
</evidence>
<evidence type="ECO:0000313" key="9">
    <source>
        <dbReference type="EMBL" id="CAF1632454.1"/>
    </source>
</evidence>
<dbReference type="Proteomes" id="UP000663864">
    <property type="component" value="Unassembled WGS sequence"/>
</dbReference>
<keyword evidence="1" id="KW-0106">Calcium</keyword>
<dbReference type="EMBL" id="CAJNOH010006364">
    <property type="protein sequence ID" value="CAF1430328.1"/>
    <property type="molecule type" value="Genomic_DNA"/>
</dbReference>
<dbReference type="EMBL" id="CAJNOL010007929">
    <property type="protein sequence ID" value="CAF1632415.1"/>
    <property type="molecule type" value="Genomic_DNA"/>
</dbReference>
<dbReference type="PROSITE" id="PS00018">
    <property type="entry name" value="EF_HAND_1"/>
    <property type="match status" value="1"/>
</dbReference>
<evidence type="ECO:0000313" key="13">
    <source>
        <dbReference type="Proteomes" id="UP000663870"/>
    </source>
</evidence>
<protein>
    <recommendedName>
        <fullName evidence="2">EF-hand domain-containing protein</fullName>
    </recommendedName>
</protein>
<dbReference type="Pfam" id="PF13499">
    <property type="entry name" value="EF-hand_7"/>
    <property type="match status" value="1"/>
</dbReference>
<dbReference type="EMBL" id="CAJOAX010000247">
    <property type="protein sequence ID" value="CAF3548962.1"/>
    <property type="molecule type" value="Genomic_DNA"/>
</dbReference>
<evidence type="ECO:0000313" key="4">
    <source>
        <dbReference type="EMBL" id="CAF1030798.1"/>
    </source>
</evidence>
<dbReference type="Proteomes" id="UP000663854">
    <property type="component" value="Unassembled WGS sequence"/>
</dbReference>
<evidence type="ECO:0000313" key="14">
    <source>
        <dbReference type="Proteomes" id="UP000663882"/>
    </source>
</evidence>
<dbReference type="AlphaFoldDB" id="A0A814ES13"/>
<evidence type="ECO:0000313" key="11">
    <source>
        <dbReference type="EMBL" id="CAF3660357.1"/>
    </source>
</evidence>
<evidence type="ECO:0000259" key="2">
    <source>
        <dbReference type="PROSITE" id="PS50222"/>
    </source>
</evidence>
<dbReference type="SUPFAM" id="SSF47473">
    <property type="entry name" value="EF-hand"/>
    <property type="match status" value="1"/>
</dbReference>
<dbReference type="EMBL" id="CAJOBE010014595">
    <property type="protein sequence ID" value="CAF4180045.1"/>
    <property type="molecule type" value="Genomic_DNA"/>
</dbReference>
<dbReference type="EMBL" id="CAJNOU010000555">
    <property type="protein sequence ID" value="CAF1030798.1"/>
    <property type="molecule type" value="Genomic_DNA"/>
</dbReference>
<dbReference type="EMBL" id="CAJNOH010006362">
    <property type="protein sequence ID" value="CAF1430248.1"/>
    <property type="molecule type" value="Genomic_DNA"/>
</dbReference>
<dbReference type="EMBL" id="CAJNOO010000542">
    <property type="protein sequence ID" value="CAF0973249.1"/>
    <property type="molecule type" value="Genomic_DNA"/>
</dbReference>
<dbReference type="Proteomes" id="UP000663823">
    <property type="component" value="Unassembled WGS sequence"/>
</dbReference>
<dbReference type="EMBL" id="CAJOBD010000392">
    <property type="protein sequence ID" value="CAF3660357.1"/>
    <property type="molecule type" value="Genomic_DNA"/>
</dbReference>
<dbReference type="InterPro" id="IPR011992">
    <property type="entry name" value="EF-hand-dom_pair"/>
</dbReference>
<dbReference type="Gene3D" id="1.10.238.10">
    <property type="entry name" value="EF-hand"/>
    <property type="match status" value="1"/>
</dbReference>
<dbReference type="PROSITE" id="PS50222">
    <property type="entry name" value="EF_HAND_2"/>
    <property type="match status" value="1"/>
</dbReference>
<evidence type="ECO:0000313" key="6">
    <source>
        <dbReference type="EMBL" id="CAF1430248.1"/>
    </source>
</evidence>
<keyword evidence="13" id="KW-1185">Reference proteome</keyword>
<dbReference type="Proteomes" id="UP000663882">
    <property type="component" value="Unassembled WGS sequence"/>
</dbReference>
<organism evidence="3 14">
    <name type="scientific">Rotaria sordida</name>
    <dbReference type="NCBI Taxonomy" id="392033"/>
    <lineage>
        <taxon>Eukaryota</taxon>
        <taxon>Metazoa</taxon>
        <taxon>Spiralia</taxon>
        <taxon>Gnathifera</taxon>
        <taxon>Rotifera</taxon>
        <taxon>Eurotatoria</taxon>
        <taxon>Bdelloidea</taxon>
        <taxon>Philodinida</taxon>
        <taxon>Philodinidae</taxon>
        <taxon>Rotaria</taxon>
    </lineage>
</organism>
<sequence length="165" mass="19515">MNLEFTVTETIVRHSGKINEIHYEFEEFTIENVSIGITKKKEKRGRIYDANITRKQYNQLTRDIHNPLSFDDFILVLRPFMMGFYQNDELKQAFKILDKNHSNSIDIHDLVNFLPIINEYTAINTLQDDIRKSNFNLDGHLTYDQFRSLILKGIGREMICTNMHN</sequence>
<gene>
    <name evidence="12" type="ORF">FNK824_LOCUS35167</name>
    <name evidence="11" type="ORF">JBS370_LOCUS6871</name>
    <name evidence="8" type="ORF">JXQ802_LOCUS51989</name>
    <name evidence="9" type="ORF">JXQ802_LOCUS51996</name>
    <name evidence="10" type="ORF">OTI717_LOCUS4200</name>
    <name evidence="6" type="ORF">PYM288_LOCUS35722</name>
    <name evidence="7" type="ORF">PYM288_LOCUS35724</name>
    <name evidence="3" type="ORF">RFH988_LOCUS12743</name>
    <name evidence="4" type="ORF">SEV965_LOCUS12298</name>
    <name evidence="5" type="ORF">ZHD862_LOCUS15320</name>
</gene>
<evidence type="ECO:0000313" key="10">
    <source>
        <dbReference type="EMBL" id="CAF3548962.1"/>
    </source>
</evidence>
<dbReference type="Proteomes" id="UP000663836">
    <property type="component" value="Unassembled WGS sequence"/>
</dbReference>
<name>A0A814ES13_9BILA</name>
<dbReference type="GO" id="GO:0005509">
    <property type="term" value="F:calcium ion binding"/>
    <property type="evidence" value="ECO:0007669"/>
    <property type="project" value="InterPro"/>
</dbReference>